<reference evidence="2" key="2">
    <citation type="submission" date="2020-04" db="EMBL/GenBank/DDBJ databases">
        <authorList>
            <consortium name="NCBI Genome Project"/>
        </authorList>
    </citation>
    <scope>NUCLEOTIDE SEQUENCE</scope>
    <source>
        <strain evidence="2">CBS 342.82</strain>
    </source>
</reference>
<evidence type="ECO:0000313" key="2">
    <source>
        <dbReference type="RefSeq" id="XP_033457597.1"/>
    </source>
</evidence>
<dbReference type="GeneID" id="54360487"/>
<evidence type="ECO:0000313" key="1">
    <source>
        <dbReference type="Proteomes" id="UP000504637"/>
    </source>
</evidence>
<dbReference type="RefSeq" id="XP_033457597.1">
    <property type="nucleotide sequence ID" value="XM_033602687.1"/>
</dbReference>
<organism evidence="2">
    <name type="scientific">Dissoconium aciculare CBS 342.82</name>
    <dbReference type="NCBI Taxonomy" id="1314786"/>
    <lineage>
        <taxon>Eukaryota</taxon>
        <taxon>Fungi</taxon>
        <taxon>Dikarya</taxon>
        <taxon>Ascomycota</taxon>
        <taxon>Pezizomycotina</taxon>
        <taxon>Dothideomycetes</taxon>
        <taxon>Dothideomycetidae</taxon>
        <taxon>Mycosphaerellales</taxon>
        <taxon>Dissoconiaceae</taxon>
        <taxon>Dissoconium</taxon>
    </lineage>
</organism>
<dbReference type="Proteomes" id="UP000504637">
    <property type="component" value="Unplaced"/>
</dbReference>
<name>A0A6J3LXT9_9PEZI</name>
<reference evidence="2" key="3">
    <citation type="submission" date="2025-08" db="UniProtKB">
        <authorList>
            <consortium name="RefSeq"/>
        </authorList>
    </citation>
    <scope>IDENTIFICATION</scope>
    <source>
        <strain evidence="2">CBS 342.82</strain>
    </source>
</reference>
<reference evidence="2" key="1">
    <citation type="submission" date="2020-01" db="EMBL/GenBank/DDBJ databases">
        <authorList>
            <consortium name="DOE Joint Genome Institute"/>
            <person name="Haridas S."/>
            <person name="Albert R."/>
            <person name="Binder M."/>
            <person name="Bloem J."/>
            <person name="Labutti K."/>
            <person name="Salamov A."/>
            <person name="Andreopoulos B."/>
            <person name="Baker S.E."/>
            <person name="Barry K."/>
            <person name="Bills G."/>
            <person name="Bluhm B.H."/>
            <person name="Cannon C."/>
            <person name="Castanera R."/>
            <person name="Culley D.E."/>
            <person name="Daum C."/>
            <person name="Ezra D."/>
            <person name="Gonzalez J.B."/>
            <person name="Henrissat B."/>
            <person name="Kuo A."/>
            <person name="Liang C."/>
            <person name="Lipzen A."/>
            <person name="Lutzoni F."/>
            <person name="Magnuson J."/>
            <person name="Mondo S."/>
            <person name="Nolan M."/>
            <person name="Ohm R."/>
            <person name="Pangilinan J."/>
            <person name="Park H.-J."/>
            <person name="Ramirez L."/>
            <person name="Alfaro M."/>
            <person name="Sun H."/>
            <person name="Tritt A."/>
            <person name="Yoshinaga Y."/>
            <person name="Zwiers L.-H."/>
            <person name="Turgeon B.G."/>
            <person name="Goodwin S.B."/>
            <person name="Spatafora J.W."/>
            <person name="Crous P.W."/>
            <person name="Grigoriev I.V."/>
        </authorList>
    </citation>
    <scope>NUCLEOTIDE SEQUENCE</scope>
    <source>
        <strain evidence="2">CBS 342.82</strain>
    </source>
</reference>
<sequence>MHACIYARAWQPNLLPWDLSASAYAARACLHVWHRNPCLAACSRKVDLSSAMQGTLGCEIPIPSPFRLFCSTQETLTRQLERYPFQSSDMRHSGKTLSDVAAMCWHLSPSSRCNRSGFARGHLATSTPAVLDSVGSRQFLQCTGPHLRFETSNTARARDKHVLACSLIHIAGQIATEFSLYRNMSENGKWELGGPVQENKTCVFLRSKEIHSR</sequence>
<keyword evidence="1" id="KW-1185">Reference proteome</keyword>
<dbReference type="AlphaFoldDB" id="A0A6J3LXT9"/>
<protein>
    <submittedName>
        <fullName evidence="2">Uncharacterized protein</fullName>
    </submittedName>
</protein>
<gene>
    <name evidence="2" type="ORF">K489DRAFT_36371</name>
</gene>
<accession>A0A6J3LXT9</accession>
<proteinExistence type="predicted"/>